<organism evidence="3 4">
    <name type="scientific">Parasphingopyxis marina</name>
    <dbReference type="NCBI Taxonomy" id="2761622"/>
    <lineage>
        <taxon>Bacteria</taxon>
        <taxon>Pseudomonadati</taxon>
        <taxon>Pseudomonadota</taxon>
        <taxon>Alphaproteobacteria</taxon>
        <taxon>Sphingomonadales</taxon>
        <taxon>Sphingomonadaceae</taxon>
        <taxon>Parasphingopyxis</taxon>
    </lineage>
</organism>
<evidence type="ECO:0000313" key="4">
    <source>
        <dbReference type="Proteomes" id="UP000564378"/>
    </source>
</evidence>
<dbReference type="GO" id="GO:0016158">
    <property type="term" value="F:inositol hexakisphosphate 3-phosphatase activity"/>
    <property type="evidence" value="ECO:0007669"/>
    <property type="project" value="InterPro"/>
</dbReference>
<dbReference type="Pfam" id="PF02333">
    <property type="entry name" value="Phytase"/>
    <property type="match status" value="1"/>
</dbReference>
<evidence type="ECO:0000256" key="1">
    <source>
        <dbReference type="SAM" id="MobiDB-lite"/>
    </source>
</evidence>
<comment type="caution">
    <text evidence="3">The sequence shown here is derived from an EMBL/GenBank/DDBJ whole genome shotgun (WGS) entry which is preliminary data.</text>
</comment>
<evidence type="ECO:0000259" key="2">
    <source>
        <dbReference type="PROSITE" id="PS51662"/>
    </source>
</evidence>
<feature type="region of interest" description="Disordered" evidence="1">
    <location>
        <begin position="26"/>
        <end position="46"/>
    </location>
</feature>
<dbReference type="Gene3D" id="2.120.10.30">
    <property type="entry name" value="TolB, C-terminal domain"/>
    <property type="match status" value="1"/>
</dbReference>
<sequence length="344" mass="35562">MRICVSLAALAATLAGCATMPPPDPARGIPVTASGQTQPVASRDDAADDPAIWVNSANPAESLIVGTDKQAGLYVYGLDGTVRAFAEAGRVNNVDLVDGVSFGGEEAVIVAASDRNDIANAHVALYRLNTDPVALEPILRVPAGPGEGYGFCMALMPEGELFAFVNTTQGSIYQMSIALEGTAVSGTVRTMTVPSQPEGCVVDPRTNSLYVGEEAAGIWRFDLATGRGTLVVQADGARLVPDVEGLALAPQGADGGYLVASSQGDSAYAVYALPDYRYVGRFYVADGNGIDGTTETDGIAISTANLGPQFPGGLMVVQDGMTPAGTQNFKLIDWRAIRAALGLD</sequence>
<proteinExistence type="predicted"/>
<feature type="domain" description="BPP" evidence="2">
    <location>
        <begin position="21"/>
        <end position="341"/>
    </location>
</feature>
<dbReference type="InterPro" id="IPR003431">
    <property type="entry name" value="B-propeller_Phytase"/>
</dbReference>
<dbReference type="PROSITE" id="PS51662">
    <property type="entry name" value="BP_PHYTASE"/>
    <property type="match status" value="1"/>
</dbReference>
<evidence type="ECO:0000313" key="3">
    <source>
        <dbReference type="EMBL" id="MBC2778339.1"/>
    </source>
</evidence>
<dbReference type="RefSeq" id="WP_185801602.1">
    <property type="nucleotide sequence ID" value="NZ_JACJVJ010000002.1"/>
</dbReference>
<dbReference type="EMBL" id="JACJVJ010000002">
    <property type="protein sequence ID" value="MBC2778339.1"/>
    <property type="molecule type" value="Genomic_DNA"/>
</dbReference>
<dbReference type="Proteomes" id="UP000564378">
    <property type="component" value="Unassembled WGS sequence"/>
</dbReference>
<dbReference type="InterPro" id="IPR011042">
    <property type="entry name" value="6-blade_b-propeller_TolB-like"/>
</dbReference>
<gene>
    <name evidence="3" type="ORF">H6P80_11990</name>
</gene>
<name>A0A842I105_9SPHN</name>
<dbReference type="AlphaFoldDB" id="A0A842I105"/>
<reference evidence="3 4" key="1">
    <citation type="submission" date="2020-08" db="EMBL/GenBank/DDBJ databases">
        <title>Draft genome sequence of Parasphingopyxis sp. GrpM-11.</title>
        <authorList>
            <person name="Oh J."/>
            <person name="Roh D.-H."/>
        </authorList>
    </citation>
    <scope>NUCLEOTIDE SEQUENCE [LARGE SCALE GENOMIC DNA]</scope>
    <source>
        <strain evidence="3 4">GrpM-11</strain>
    </source>
</reference>
<keyword evidence="4" id="KW-1185">Reference proteome</keyword>
<accession>A0A842I105</accession>
<dbReference type="PROSITE" id="PS51257">
    <property type="entry name" value="PROKAR_LIPOPROTEIN"/>
    <property type="match status" value="1"/>
</dbReference>
<protein>
    <submittedName>
        <fullName evidence="3">Phytase</fullName>
    </submittedName>
</protein>
<dbReference type="SUPFAM" id="SSF50956">
    <property type="entry name" value="Thermostable phytase (3-phytase)"/>
    <property type="match status" value="1"/>
</dbReference>